<reference evidence="3 4" key="1">
    <citation type="submission" date="2019-07" db="EMBL/GenBank/DDBJ databases">
        <title>New species of Amycolatopsis and Streptomyces.</title>
        <authorList>
            <person name="Duangmal K."/>
            <person name="Teo W.F.A."/>
            <person name="Lipun K."/>
        </authorList>
    </citation>
    <scope>NUCLEOTIDE SEQUENCE [LARGE SCALE GENOMIC DNA]</scope>
    <source>
        <strain evidence="3 4">JCM 30562</strain>
    </source>
</reference>
<evidence type="ECO:0000313" key="3">
    <source>
        <dbReference type="EMBL" id="TVT14391.1"/>
    </source>
</evidence>
<dbReference type="EMBL" id="VJZA01000137">
    <property type="protein sequence ID" value="TVT14391.1"/>
    <property type="molecule type" value="Genomic_DNA"/>
</dbReference>
<organism evidence="3 4">
    <name type="scientific">Amycolatopsis acidiphila</name>
    <dbReference type="NCBI Taxonomy" id="715473"/>
    <lineage>
        <taxon>Bacteria</taxon>
        <taxon>Bacillati</taxon>
        <taxon>Actinomycetota</taxon>
        <taxon>Actinomycetes</taxon>
        <taxon>Pseudonocardiales</taxon>
        <taxon>Pseudonocardiaceae</taxon>
        <taxon>Amycolatopsis</taxon>
    </lineage>
</organism>
<dbReference type="OrthoDB" id="3626138at2"/>
<evidence type="ECO:0000313" key="4">
    <source>
        <dbReference type="Proteomes" id="UP000318578"/>
    </source>
</evidence>
<dbReference type="RefSeq" id="WP_144645741.1">
    <property type="nucleotide sequence ID" value="NZ_BNAX01000012.1"/>
</dbReference>
<evidence type="ECO:0000256" key="2">
    <source>
        <dbReference type="SAM" id="SignalP"/>
    </source>
</evidence>
<proteinExistence type="predicted"/>
<name>A0A557ZQY3_9PSEU</name>
<keyword evidence="4" id="KW-1185">Reference proteome</keyword>
<feature type="chain" id="PRO_5021759018" evidence="2">
    <location>
        <begin position="26"/>
        <end position="257"/>
    </location>
</feature>
<comment type="caution">
    <text evidence="3">The sequence shown here is derived from an EMBL/GenBank/DDBJ whole genome shotgun (WGS) entry which is preliminary data.</text>
</comment>
<dbReference type="Proteomes" id="UP000318578">
    <property type="component" value="Unassembled WGS sequence"/>
</dbReference>
<gene>
    <name evidence="3" type="ORF">FNH06_37765</name>
</gene>
<feature type="compositionally biased region" description="Low complexity" evidence="1">
    <location>
        <begin position="205"/>
        <end position="234"/>
    </location>
</feature>
<accession>A0A557ZQY3</accession>
<sequence>MSRKKAVAGGIGALSALLVAGTVLAPTAGATTHTGGSDVNSAFAISASGLLTIKPTPLVDDSDGYSQESVARLQLPANLVDLRLLNAQAGAGSARASIADLKVGLGVGRPLLTASAVEAQCGNGKASSSLAKAKIGDVKLDVAVPPNTAVKVPGVLSVELNKQVTHKDGSVTVTAVSINVDGIQKIDLASATCAPGDDDNGGGDTPTSQPTTSKPTKPSKPSASPSNGNSAPAGDKPLPNGKAPTPTPVKAHLDVTG</sequence>
<keyword evidence="2" id="KW-0732">Signal</keyword>
<evidence type="ECO:0000256" key="1">
    <source>
        <dbReference type="SAM" id="MobiDB-lite"/>
    </source>
</evidence>
<feature type="region of interest" description="Disordered" evidence="1">
    <location>
        <begin position="192"/>
        <end position="257"/>
    </location>
</feature>
<dbReference type="AlphaFoldDB" id="A0A557ZQY3"/>
<protein>
    <submittedName>
        <fullName evidence="3">Uncharacterized protein</fullName>
    </submittedName>
</protein>
<dbReference type="NCBIfam" id="NF040603">
    <property type="entry name" value="choice_anch_P"/>
    <property type="match status" value="1"/>
</dbReference>
<feature type="signal peptide" evidence="2">
    <location>
        <begin position="1"/>
        <end position="25"/>
    </location>
</feature>